<keyword evidence="8 13" id="KW-0472">Membrane</keyword>
<dbReference type="Proteomes" id="UP000249396">
    <property type="component" value="Unassembled WGS sequence"/>
</dbReference>
<evidence type="ECO:0000256" key="3">
    <source>
        <dbReference type="ARBA" id="ARBA00022547"/>
    </source>
</evidence>
<keyword evidence="9 13" id="KW-0066">ATP synthesis</keyword>
<evidence type="ECO:0000256" key="9">
    <source>
        <dbReference type="ARBA" id="ARBA00023310"/>
    </source>
</evidence>
<comment type="caution">
    <text evidence="16">The sequence shown here is derived from an EMBL/GenBank/DDBJ whole genome shotgun (WGS) entry which is preliminary data.</text>
</comment>
<evidence type="ECO:0000256" key="10">
    <source>
        <dbReference type="ARBA" id="ARBA00025198"/>
    </source>
</evidence>
<comment type="function">
    <text evidence="11">Component of the F(0) channel, it forms part of the peripheral stalk, linking F(1) to F(0). The b'-subunit is a diverged and duplicated form of b found in plants and photosynthetic bacteria.</text>
</comment>
<evidence type="ECO:0000256" key="4">
    <source>
        <dbReference type="ARBA" id="ARBA00022692"/>
    </source>
</evidence>
<evidence type="ECO:0000256" key="2">
    <source>
        <dbReference type="ARBA" id="ARBA00022448"/>
    </source>
</evidence>
<accession>A0A2W4R704</accession>
<gene>
    <name evidence="13" type="primary">atpF</name>
    <name evidence="16" type="ORF">DM484_12690</name>
</gene>
<feature type="transmembrane region" description="Helical" evidence="13">
    <location>
        <begin position="6"/>
        <end position="22"/>
    </location>
</feature>
<evidence type="ECO:0000256" key="5">
    <source>
        <dbReference type="ARBA" id="ARBA00022781"/>
    </source>
</evidence>
<evidence type="ECO:0000256" key="6">
    <source>
        <dbReference type="ARBA" id="ARBA00022989"/>
    </source>
</evidence>
<comment type="subunit">
    <text evidence="13">F-type ATPases have 2 components, F(1) - the catalytic core - and F(0) - the membrane proton channel. F(1) has five subunits: alpha(3), beta(3), gamma(1), delta(1), epsilon(1). F(0) has three main subunits: a(1), b(2) and c(10-14). The alpha and beta chains form an alternating ring which encloses part of the gamma chain. F(1) is attached to F(0) by a central stalk formed by the gamma and epsilon chains, while a peripheral stalk is formed by the delta and b chains.</text>
</comment>
<keyword evidence="13" id="KW-1003">Cell membrane</keyword>
<evidence type="ECO:0000256" key="15">
    <source>
        <dbReference type="SAM" id="MobiDB-lite"/>
    </source>
</evidence>
<evidence type="ECO:0000256" key="11">
    <source>
        <dbReference type="ARBA" id="ARBA00025614"/>
    </source>
</evidence>
<evidence type="ECO:0000256" key="1">
    <source>
        <dbReference type="ARBA" id="ARBA00005513"/>
    </source>
</evidence>
<keyword evidence="3 13" id="KW-0138">CF(0)</keyword>
<evidence type="ECO:0000313" key="16">
    <source>
        <dbReference type="EMBL" id="PZN78726.1"/>
    </source>
</evidence>
<keyword evidence="6 13" id="KW-1133">Transmembrane helix</keyword>
<evidence type="ECO:0000313" key="17">
    <source>
        <dbReference type="Proteomes" id="UP000249396"/>
    </source>
</evidence>
<comment type="similarity">
    <text evidence="1 13">Belongs to the ATPase B chain family.</text>
</comment>
<feature type="coiled-coil region" evidence="14">
    <location>
        <begin position="81"/>
        <end position="127"/>
    </location>
</feature>
<evidence type="ECO:0000256" key="13">
    <source>
        <dbReference type="HAMAP-Rule" id="MF_01398"/>
    </source>
</evidence>
<feature type="compositionally biased region" description="Basic and acidic residues" evidence="15">
    <location>
        <begin position="259"/>
        <end position="281"/>
    </location>
</feature>
<dbReference type="EMBL" id="QJPH01000314">
    <property type="protein sequence ID" value="PZN78726.1"/>
    <property type="molecule type" value="Genomic_DNA"/>
</dbReference>
<dbReference type="InterPro" id="IPR017707">
    <property type="entry name" value="Alt_ATP_synth_F0_bsu"/>
</dbReference>
<name>A0A2W4R704_9GAMM</name>
<dbReference type="CDD" id="cd06503">
    <property type="entry name" value="ATP-synt_Fo_b"/>
    <property type="match status" value="1"/>
</dbReference>
<dbReference type="NCBIfam" id="TIGR03321">
    <property type="entry name" value="alt_F1F0_F0_B"/>
    <property type="match status" value="1"/>
</dbReference>
<dbReference type="GO" id="GO:0046933">
    <property type="term" value="F:proton-transporting ATP synthase activity, rotational mechanism"/>
    <property type="evidence" value="ECO:0007669"/>
    <property type="project" value="UniProtKB-UniRule"/>
</dbReference>
<proteinExistence type="inferred from homology"/>
<evidence type="ECO:0000256" key="7">
    <source>
        <dbReference type="ARBA" id="ARBA00023065"/>
    </source>
</evidence>
<dbReference type="InterPro" id="IPR050059">
    <property type="entry name" value="ATP_synthase_B_chain"/>
</dbReference>
<dbReference type="InterPro" id="IPR002146">
    <property type="entry name" value="ATP_synth_b/b'su_bac/chlpt"/>
</dbReference>
<comment type="subcellular location">
    <subcellularLocation>
        <location evidence="13">Cell membrane</location>
        <topology evidence="13">Single-pass membrane protein</topology>
    </subcellularLocation>
    <subcellularLocation>
        <location evidence="12">Endomembrane system</location>
        <topology evidence="12">Single-pass membrane protein</topology>
    </subcellularLocation>
</comment>
<evidence type="ECO:0000256" key="12">
    <source>
        <dbReference type="ARBA" id="ARBA00037847"/>
    </source>
</evidence>
<organism evidence="16 17">
    <name type="scientific">Candidatus Methylumidiphilus alinenensis</name>
    <dbReference type="NCBI Taxonomy" id="2202197"/>
    <lineage>
        <taxon>Bacteria</taxon>
        <taxon>Pseudomonadati</taxon>
        <taxon>Pseudomonadota</taxon>
        <taxon>Gammaproteobacteria</taxon>
        <taxon>Methylococcales</taxon>
        <taxon>Candidatus Methylumidiphilus</taxon>
    </lineage>
</organism>
<dbReference type="HAMAP" id="MF_01398">
    <property type="entry name" value="ATP_synth_b_bprime"/>
    <property type="match status" value="1"/>
</dbReference>
<keyword evidence="14" id="KW-0175">Coiled coil</keyword>
<keyword evidence="7 13" id="KW-0406">Ion transport</keyword>
<dbReference type="GO" id="GO:0005886">
    <property type="term" value="C:plasma membrane"/>
    <property type="evidence" value="ECO:0007669"/>
    <property type="project" value="UniProtKB-SubCell"/>
</dbReference>
<reference evidence="16 17" key="1">
    <citation type="journal article" date="2018" name="Aquat. Microb. Ecol.">
        <title>Gammaproteobacterial methanotrophs dominate.</title>
        <authorList>
            <person name="Rissanen A.J."/>
            <person name="Saarenheimo J."/>
            <person name="Tiirola M."/>
            <person name="Peura S."/>
            <person name="Aalto S.L."/>
            <person name="Karvinen A."/>
            <person name="Nykanen H."/>
        </authorList>
    </citation>
    <scope>NUCLEOTIDE SEQUENCE [LARGE SCALE GENOMIC DNA]</scope>
    <source>
        <strain evidence="16">AMbin10</strain>
    </source>
</reference>
<dbReference type="PANTHER" id="PTHR33445:SF2">
    <property type="entry name" value="ATP SYNTHASE SUBUNIT B', CHLOROPLASTIC"/>
    <property type="match status" value="1"/>
</dbReference>
<dbReference type="GO" id="GO:0046961">
    <property type="term" value="F:proton-transporting ATPase activity, rotational mechanism"/>
    <property type="evidence" value="ECO:0007669"/>
    <property type="project" value="TreeGrafter"/>
</dbReference>
<dbReference type="PANTHER" id="PTHR33445">
    <property type="entry name" value="ATP SYNTHASE SUBUNIT B', CHLOROPLASTIC"/>
    <property type="match status" value="1"/>
</dbReference>
<dbReference type="GO" id="GO:0012505">
    <property type="term" value="C:endomembrane system"/>
    <property type="evidence" value="ECO:0007669"/>
    <property type="project" value="UniProtKB-SubCell"/>
</dbReference>
<feature type="region of interest" description="Disordered" evidence="15">
    <location>
        <begin position="256"/>
        <end position="291"/>
    </location>
</feature>
<evidence type="ECO:0000256" key="8">
    <source>
        <dbReference type="ARBA" id="ARBA00023136"/>
    </source>
</evidence>
<keyword evidence="4 13" id="KW-0812">Transmembrane</keyword>
<protein>
    <recommendedName>
        <fullName evidence="13">ATP synthase subunit b</fullName>
    </recommendedName>
    <alternativeName>
        <fullName evidence="13">ATP synthase F(0) sector subunit b</fullName>
    </alternativeName>
    <alternativeName>
        <fullName evidence="13">ATPase subunit I</fullName>
    </alternativeName>
    <alternativeName>
        <fullName evidence="13">F-type ATPase subunit b</fullName>
        <shortName evidence="13">F-ATPase subunit b</shortName>
    </alternativeName>
</protein>
<comment type="function">
    <text evidence="10 13">F(1)F(0) ATP synthase produces ATP from ADP in the presence of a proton or sodium gradient. F-type ATPases consist of two structural domains, F(1) containing the extramembraneous catalytic core and F(0) containing the membrane proton channel, linked together by a central stalk and a peripheral stalk. During catalysis, ATP synthesis in the catalytic domain of F(1) is coupled via a rotary mechanism of the central stalk subunits to proton translocation.</text>
</comment>
<dbReference type="AlphaFoldDB" id="A0A2W4R704"/>
<dbReference type="GO" id="GO:0045259">
    <property type="term" value="C:proton-transporting ATP synthase complex"/>
    <property type="evidence" value="ECO:0007669"/>
    <property type="project" value="UniProtKB-KW"/>
</dbReference>
<evidence type="ECO:0000256" key="14">
    <source>
        <dbReference type="SAM" id="Coils"/>
    </source>
</evidence>
<keyword evidence="5 13" id="KW-0375">Hydrogen ion transport</keyword>
<keyword evidence="2 13" id="KW-0813">Transport</keyword>
<sequence length="291" mass="32701">MLIDWFTVAAQALNFLILVWLLKRFLYQPILQAIDGREQRIVNELADAGTKKAEAQKDRDDFQHKNELFDQQRASLLSKATDEAKAERQRLLAEARQAADALSAKRQDTLRNDAKNLNQAISRQIQQEVFAITRKALMDLATTSLEERLAEVFIRRLREMDVQAKECLAEALKTASSPALMRSAFDLPVEQRTAIQQTLNEIFPTDPSTPHGTSIPVRFETAPDLVCGIELTTNGQKVAWSIADYLASLQKGVDELLQDNDKGESKPSSEPKLQVKPETKPEVPQPEAHSQ</sequence>
<dbReference type="Pfam" id="PF00430">
    <property type="entry name" value="ATP-synt_B"/>
    <property type="match status" value="1"/>
</dbReference>